<dbReference type="AlphaFoldDB" id="A0A0B1S8V7"/>
<accession>A0A0B1S8V7</accession>
<name>A0A0B1S8V7_OESDE</name>
<protein>
    <submittedName>
        <fullName evidence="1">Uncharacterized protein</fullName>
    </submittedName>
</protein>
<evidence type="ECO:0000313" key="1">
    <source>
        <dbReference type="EMBL" id="KHJ81379.1"/>
    </source>
</evidence>
<keyword evidence="2" id="KW-1185">Reference proteome</keyword>
<dbReference type="Proteomes" id="UP000053660">
    <property type="component" value="Unassembled WGS sequence"/>
</dbReference>
<organism evidence="1 2">
    <name type="scientific">Oesophagostomum dentatum</name>
    <name type="common">Nodular worm</name>
    <dbReference type="NCBI Taxonomy" id="61180"/>
    <lineage>
        <taxon>Eukaryota</taxon>
        <taxon>Metazoa</taxon>
        <taxon>Ecdysozoa</taxon>
        <taxon>Nematoda</taxon>
        <taxon>Chromadorea</taxon>
        <taxon>Rhabditida</taxon>
        <taxon>Rhabditina</taxon>
        <taxon>Rhabditomorpha</taxon>
        <taxon>Strongyloidea</taxon>
        <taxon>Strongylidae</taxon>
        <taxon>Oesophagostomum</taxon>
    </lineage>
</organism>
<reference evidence="1 2" key="1">
    <citation type="submission" date="2014-03" db="EMBL/GenBank/DDBJ databases">
        <title>Draft genome of the hookworm Oesophagostomum dentatum.</title>
        <authorList>
            <person name="Mitreva M."/>
        </authorList>
    </citation>
    <scope>NUCLEOTIDE SEQUENCE [LARGE SCALE GENOMIC DNA]</scope>
    <source>
        <strain evidence="1 2">OD-Hann</strain>
    </source>
</reference>
<proteinExistence type="predicted"/>
<evidence type="ECO:0000313" key="2">
    <source>
        <dbReference type="Proteomes" id="UP000053660"/>
    </source>
</evidence>
<gene>
    <name evidence="1" type="ORF">OESDEN_18935</name>
</gene>
<sequence length="45" mass="5043">MLTVPYLEASSGRSADWIKAKDWISVMNWSLAQRSASQRLTATSQ</sequence>
<dbReference type="EMBL" id="KN590554">
    <property type="protein sequence ID" value="KHJ81379.1"/>
    <property type="molecule type" value="Genomic_DNA"/>
</dbReference>